<reference evidence="4 5" key="1">
    <citation type="submission" date="2018-06" db="EMBL/GenBank/DDBJ databases">
        <authorList>
            <consortium name="Pathogen Informatics"/>
            <person name="Doyle S."/>
        </authorList>
    </citation>
    <scope>NUCLEOTIDE SEQUENCE [LARGE SCALE GENOMIC DNA]</scope>
    <source>
        <strain evidence="4 5">NCTC12195</strain>
    </source>
</reference>
<evidence type="ECO:0000313" key="3">
    <source>
        <dbReference type="EMBL" id="GEQ06735.1"/>
    </source>
</evidence>
<dbReference type="Proteomes" id="UP000321057">
    <property type="component" value="Unassembled WGS sequence"/>
</dbReference>
<keyword evidence="1" id="KW-1133">Transmembrane helix</keyword>
<sequence>MNQYKHMAEASKQAIRLNFGIWFCIFIVISIALFIVNKWWLSWVTVKVSIIILVFMLIISVLFFIYGVVFLPLIYYKIFEYKIDNETVTIKKGLWFKKRYAIPLFRIQNVDTHRGMIMRKYNLATLTLSTAGGNKEIKLIDIQEADKIKAMIKQQHNMNSEIQ</sequence>
<evidence type="ECO:0000259" key="2">
    <source>
        <dbReference type="Pfam" id="PF03703"/>
    </source>
</evidence>
<dbReference type="Proteomes" id="UP000255277">
    <property type="component" value="Unassembled WGS sequence"/>
</dbReference>
<dbReference type="PANTHER" id="PTHR34473:SF2">
    <property type="entry name" value="UPF0699 TRANSMEMBRANE PROTEIN YDBT"/>
    <property type="match status" value="1"/>
</dbReference>
<feature type="domain" description="YdbS-like PH" evidence="2">
    <location>
        <begin position="76"/>
        <end position="150"/>
    </location>
</feature>
<accession>A0A0D0SP64</accession>
<keyword evidence="1" id="KW-0472">Membrane</keyword>
<proteinExistence type="predicted"/>
<evidence type="ECO:0000313" key="6">
    <source>
        <dbReference type="Proteomes" id="UP000321057"/>
    </source>
</evidence>
<evidence type="ECO:0000313" key="4">
    <source>
        <dbReference type="EMBL" id="SUM34206.1"/>
    </source>
</evidence>
<dbReference type="GeneID" id="93844639"/>
<organism evidence="4 5">
    <name type="scientific">Staphylococcus gallinarum</name>
    <dbReference type="NCBI Taxonomy" id="1293"/>
    <lineage>
        <taxon>Bacteria</taxon>
        <taxon>Bacillati</taxon>
        <taxon>Bacillota</taxon>
        <taxon>Bacilli</taxon>
        <taxon>Bacillales</taxon>
        <taxon>Staphylococcaceae</taxon>
        <taxon>Staphylococcus</taxon>
    </lineage>
</organism>
<dbReference type="EMBL" id="UHDK01000001">
    <property type="protein sequence ID" value="SUM34206.1"/>
    <property type="molecule type" value="Genomic_DNA"/>
</dbReference>
<dbReference type="OrthoDB" id="1750577at2"/>
<dbReference type="RefSeq" id="WP_042739513.1">
    <property type="nucleotide sequence ID" value="NZ_BKAX01000008.1"/>
</dbReference>
<gene>
    <name evidence="4" type="ORF">NCTC12195_03720</name>
    <name evidence="3" type="ORF">SGA02_25630</name>
</gene>
<evidence type="ECO:0000313" key="5">
    <source>
        <dbReference type="Proteomes" id="UP000255277"/>
    </source>
</evidence>
<keyword evidence="1" id="KW-0812">Transmembrane</keyword>
<name>A0A0D0SP64_STAGA</name>
<reference evidence="3 6" key="2">
    <citation type="submission" date="2019-07" db="EMBL/GenBank/DDBJ databases">
        <title>Whole genome shotgun sequence of Staphylococcus gallinarum NBRC 109767.</title>
        <authorList>
            <person name="Hosoyama A."/>
            <person name="Uohara A."/>
            <person name="Ohji S."/>
            <person name="Ichikawa N."/>
        </authorList>
    </citation>
    <scope>NUCLEOTIDE SEQUENCE [LARGE SCALE GENOMIC DNA]</scope>
    <source>
        <strain evidence="3 6">NBRC 109767</strain>
    </source>
</reference>
<keyword evidence="6" id="KW-1185">Reference proteome</keyword>
<evidence type="ECO:0000256" key="1">
    <source>
        <dbReference type="SAM" id="Phobius"/>
    </source>
</evidence>
<dbReference type="InterPro" id="IPR005182">
    <property type="entry name" value="YdbS-like_PH"/>
</dbReference>
<dbReference type="EMBL" id="BKAX01000008">
    <property type="protein sequence ID" value="GEQ06735.1"/>
    <property type="molecule type" value="Genomic_DNA"/>
</dbReference>
<dbReference type="STRING" id="1293.SH09_10045"/>
<dbReference type="PANTHER" id="PTHR34473">
    <property type="entry name" value="UPF0699 TRANSMEMBRANE PROTEIN YDBS"/>
    <property type="match status" value="1"/>
</dbReference>
<feature type="transmembrane region" description="Helical" evidence="1">
    <location>
        <begin position="48"/>
        <end position="76"/>
    </location>
</feature>
<dbReference type="AlphaFoldDB" id="A0A0D0SP64"/>
<feature type="transmembrane region" description="Helical" evidence="1">
    <location>
        <begin position="21"/>
        <end position="42"/>
    </location>
</feature>
<protein>
    <submittedName>
        <fullName evidence="3">Membrane protein</fullName>
    </submittedName>
    <submittedName>
        <fullName evidence="4">Membrane spanning protein</fullName>
    </submittedName>
</protein>
<dbReference type="Pfam" id="PF03703">
    <property type="entry name" value="bPH_2"/>
    <property type="match status" value="1"/>
</dbReference>